<dbReference type="InterPro" id="IPR001173">
    <property type="entry name" value="Glyco_trans_2-like"/>
</dbReference>
<evidence type="ECO:0000313" key="2">
    <source>
        <dbReference type="EMBL" id="GAC32254.1"/>
    </source>
</evidence>
<sequence length="292" mass="33433">MSKNMKQYSFTVVITTYNRPDYLLESLKGALNQTVKPKEILVIDDYSSKDYQDVLDQFDRSTFQYIKLKQPSGANVARNTGLELATGDVIAFLDDDDVWDNDYLEQHLAELQTADAVTCGFRFLETPDKTRINPIINITQEVIKNGNKFCGMSGMTCKAELAKKLKFDVELKNSQDWDFFVRITLEGATFVNIPKPIYHYRRGHVSISTEVKSMPIEKVYPRLKAFKKHKAFLGSHAYSERVSEQVLSFIGDKSNKLQWIWVSIKEAGLVATWNALIMRRLMPKLLGKSKLP</sequence>
<comment type="caution">
    <text evidence="2">The sequence shown here is derived from an EMBL/GenBank/DDBJ whole genome shotgun (WGS) entry which is preliminary data.</text>
</comment>
<dbReference type="SUPFAM" id="SSF53448">
    <property type="entry name" value="Nucleotide-diphospho-sugar transferases"/>
    <property type="match status" value="1"/>
</dbReference>
<proteinExistence type="predicted"/>
<dbReference type="PANTHER" id="PTHR43685">
    <property type="entry name" value="GLYCOSYLTRANSFERASE"/>
    <property type="match status" value="1"/>
</dbReference>
<name>K6YHQ3_9ALTE</name>
<accession>K6YHQ3</accession>
<protein>
    <submittedName>
        <fullName evidence="2">Glycosyltransferase</fullName>
    </submittedName>
</protein>
<dbReference type="GO" id="GO:0016740">
    <property type="term" value="F:transferase activity"/>
    <property type="evidence" value="ECO:0007669"/>
    <property type="project" value="UniProtKB-KW"/>
</dbReference>
<dbReference type="PANTHER" id="PTHR43685:SF2">
    <property type="entry name" value="GLYCOSYLTRANSFERASE 2-LIKE DOMAIN-CONTAINING PROTEIN"/>
    <property type="match status" value="1"/>
</dbReference>
<feature type="domain" description="Glycosyltransferase 2-like" evidence="1">
    <location>
        <begin position="11"/>
        <end position="141"/>
    </location>
</feature>
<organism evidence="2 3">
    <name type="scientific">Paraglaciecola polaris LMG 21857</name>
    <dbReference type="NCBI Taxonomy" id="1129793"/>
    <lineage>
        <taxon>Bacteria</taxon>
        <taxon>Pseudomonadati</taxon>
        <taxon>Pseudomonadota</taxon>
        <taxon>Gammaproteobacteria</taxon>
        <taxon>Alteromonadales</taxon>
        <taxon>Alteromonadaceae</taxon>
        <taxon>Paraglaciecola</taxon>
    </lineage>
</organism>
<reference evidence="3" key="1">
    <citation type="journal article" date="2014" name="Environ. Microbiol.">
        <title>Comparative genomics of the marine bacterial genus Glaciecola reveals the high degree of genomic diversity and genomic characteristic for cold adaptation.</title>
        <authorList>
            <person name="Qin Q.L."/>
            <person name="Xie B.B."/>
            <person name="Yu Y."/>
            <person name="Shu Y.L."/>
            <person name="Rong J.C."/>
            <person name="Zhang Y.J."/>
            <person name="Zhao D.L."/>
            <person name="Chen X.L."/>
            <person name="Zhang X.Y."/>
            <person name="Chen B."/>
            <person name="Zhou B.C."/>
            <person name="Zhang Y.Z."/>
        </authorList>
    </citation>
    <scope>NUCLEOTIDE SEQUENCE [LARGE SCALE GENOMIC DNA]</scope>
    <source>
        <strain evidence="3">LMG 21857</strain>
    </source>
</reference>
<keyword evidence="2" id="KW-0808">Transferase</keyword>
<evidence type="ECO:0000259" key="1">
    <source>
        <dbReference type="Pfam" id="PF00535"/>
    </source>
</evidence>
<dbReference type="InterPro" id="IPR029044">
    <property type="entry name" value="Nucleotide-diphossugar_trans"/>
</dbReference>
<dbReference type="CDD" id="cd00761">
    <property type="entry name" value="Glyco_tranf_GTA_type"/>
    <property type="match status" value="1"/>
</dbReference>
<keyword evidence="3" id="KW-1185">Reference proteome</keyword>
<dbReference type="Gene3D" id="3.90.550.10">
    <property type="entry name" value="Spore Coat Polysaccharide Biosynthesis Protein SpsA, Chain A"/>
    <property type="match status" value="1"/>
</dbReference>
<evidence type="ECO:0000313" key="3">
    <source>
        <dbReference type="Proteomes" id="UP000006322"/>
    </source>
</evidence>
<dbReference type="STRING" id="1129793.GPLA_1340"/>
<dbReference type="Pfam" id="PF00535">
    <property type="entry name" value="Glycos_transf_2"/>
    <property type="match status" value="1"/>
</dbReference>
<dbReference type="AlphaFoldDB" id="K6YHQ3"/>
<dbReference type="InterPro" id="IPR050834">
    <property type="entry name" value="Glycosyltransf_2"/>
</dbReference>
<gene>
    <name evidence="2" type="ORF">GPLA_1340</name>
</gene>
<dbReference type="EMBL" id="BAER01000035">
    <property type="protein sequence ID" value="GAC32254.1"/>
    <property type="molecule type" value="Genomic_DNA"/>
</dbReference>
<dbReference type="Proteomes" id="UP000006322">
    <property type="component" value="Unassembled WGS sequence"/>
</dbReference>